<evidence type="ECO:0000313" key="4">
    <source>
        <dbReference type="EMBL" id="KAJ3046150.1"/>
    </source>
</evidence>
<feature type="region of interest" description="Disordered" evidence="1">
    <location>
        <begin position="243"/>
        <end position="270"/>
    </location>
</feature>
<feature type="transmembrane region" description="Helical" evidence="2">
    <location>
        <begin position="85"/>
        <end position="105"/>
    </location>
</feature>
<keyword evidence="2" id="KW-0812">Transmembrane</keyword>
<dbReference type="InterPro" id="IPR056019">
    <property type="entry name" value="DUF7598"/>
</dbReference>
<evidence type="ECO:0000259" key="3">
    <source>
        <dbReference type="Pfam" id="PF24535"/>
    </source>
</evidence>
<keyword evidence="5" id="KW-1185">Reference proteome</keyword>
<dbReference type="AlphaFoldDB" id="A0AAD5S781"/>
<keyword evidence="2" id="KW-1133">Transmembrane helix</keyword>
<keyword evidence="2" id="KW-0472">Membrane</keyword>
<reference evidence="4" key="1">
    <citation type="submission" date="2020-05" db="EMBL/GenBank/DDBJ databases">
        <title>Phylogenomic resolution of chytrid fungi.</title>
        <authorList>
            <person name="Stajich J.E."/>
            <person name="Amses K."/>
            <person name="Simmons R."/>
            <person name="Seto K."/>
            <person name="Myers J."/>
            <person name="Bonds A."/>
            <person name="Quandt C.A."/>
            <person name="Barry K."/>
            <person name="Liu P."/>
            <person name="Grigoriev I."/>
            <person name="Longcore J.E."/>
            <person name="James T.Y."/>
        </authorList>
    </citation>
    <scope>NUCLEOTIDE SEQUENCE</scope>
    <source>
        <strain evidence="4">JEL0318</strain>
    </source>
</reference>
<feature type="compositionally biased region" description="Polar residues" evidence="1">
    <location>
        <begin position="251"/>
        <end position="263"/>
    </location>
</feature>
<evidence type="ECO:0000256" key="2">
    <source>
        <dbReference type="SAM" id="Phobius"/>
    </source>
</evidence>
<feature type="transmembrane region" description="Helical" evidence="2">
    <location>
        <begin position="48"/>
        <end position="64"/>
    </location>
</feature>
<name>A0AAD5S781_9FUNG</name>
<gene>
    <name evidence="4" type="ORF">HK097_001010</name>
</gene>
<comment type="caution">
    <text evidence="4">The sequence shown here is derived from an EMBL/GenBank/DDBJ whole genome shotgun (WGS) entry which is preliminary data.</text>
</comment>
<feature type="transmembrane region" description="Helical" evidence="2">
    <location>
        <begin position="12"/>
        <end position="36"/>
    </location>
</feature>
<dbReference type="Pfam" id="PF24535">
    <property type="entry name" value="DUF7598"/>
    <property type="match status" value="1"/>
</dbReference>
<evidence type="ECO:0000313" key="5">
    <source>
        <dbReference type="Proteomes" id="UP001212841"/>
    </source>
</evidence>
<organism evidence="4 5">
    <name type="scientific">Rhizophlyctis rosea</name>
    <dbReference type="NCBI Taxonomy" id="64517"/>
    <lineage>
        <taxon>Eukaryota</taxon>
        <taxon>Fungi</taxon>
        <taxon>Fungi incertae sedis</taxon>
        <taxon>Chytridiomycota</taxon>
        <taxon>Chytridiomycota incertae sedis</taxon>
        <taxon>Chytridiomycetes</taxon>
        <taxon>Rhizophlyctidales</taxon>
        <taxon>Rhizophlyctidaceae</taxon>
        <taxon>Rhizophlyctis</taxon>
    </lineage>
</organism>
<dbReference type="Proteomes" id="UP001212841">
    <property type="component" value="Unassembled WGS sequence"/>
</dbReference>
<accession>A0AAD5S781</accession>
<feature type="transmembrane region" description="Helical" evidence="2">
    <location>
        <begin position="117"/>
        <end position="140"/>
    </location>
</feature>
<protein>
    <recommendedName>
        <fullName evidence="3">DUF7598 domain-containing protein</fullName>
    </recommendedName>
</protein>
<feature type="domain" description="DUF7598" evidence="3">
    <location>
        <begin position="8"/>
        <end position="139"/>
    </location>
</feature>
<sequence length="270" mass="30060">MAWSPVRIILNILRVLSILSLLLVVASSLSVNYFVWPKIGESNTVFQFANRILISLVCLLLVLAECERPKFILKHFDVVREEKSWAGMGFIQLCVGSFILGYDSIITSISSTKVDLYYLVLVPGWFLLIIGFIYILLGVIGGLRIRAMRRGETYDPSDYLDYNDYKAEFKKDTLQRTYGTPTSSYGGTPYGTPYTLLSLPRVTTAYAASVSSGTAFAADRDDVESVRPPVPPPRVRTADMRGTETVKSGRGRSNSVAPSNYSESVYGHYM</sequence>
<proteinExistence type="predicted"/>
<evidence type="ECO:0000256" key="1">
    <source>
        <dbReference type="SAM" id="MobiDB-lite"/>
    </source>
</evidence>
<dbReference type="EMBL" id="JADGJD010001197">
    <property type="protein sequence ID" value="KAJ3046150.1"/>
    <property type="molecule type" value="Genomic_DNA"/>
</dbReference>